<dbReference type="EMBL" id="JBBNIN010000001">
    <property type="protein sequence ID" value="MEQ2709674.1"/>
    <property type="molecule type" value="Genomic_DNA"/>
</dbReference>
<dbReference type="SUPFAM" id="SSF46785">
    <property type="entry name" value="Winged helix' DNA-binding domain"/>
    <property type="match status" value="1"/>
</dbReference>
<organism evidence="2 3">
    <name type="scientific">Anaerostipes amylophilus</name>
    <dbReference type="NCBI Taxonomy" id="2981779"/>
    <lineage>
        <taxon>Bacteria</taxon>
        <taxon>Bacillati</taxon>
        <taxon>Bacillota</taxon>
        <taxon>Clostridia</taxon>
        <taxon>Lachnospirales</taxon>
        <taxon>Lachnospiraceae</taxon>
        <taxon>Anaerostipes</taxon>
    </lineage>
</organism>
<gene>
    <name evidence="2" type="ORF">AAAU51_00535</name>
</gene>
<evidence type="ECO:0000313" key="3">
    <source>
        <dbReference type="Proteomes" id="UP001482154"/>
    </source>
</evidence>
<dbReference type="Gene3D" id="1.10.10.10">
    <property type="entry name" value="Winged helix-like DNA-binding domain superfamily/Winged helix DNA-binding domain"/>
    <property type="match status" value="1"/>
</dbReference>
<accession>A0ABV1IR29</accession>
<reference evidence="2 3" key="1">
    <citation type="submission" date="2024-04" db="EMBL/GenBank/DDBJ databases">
        <title>Human intestinal bacterial collection.</title>
        <authorList>
            <person name="Pauvert C."/>
            <person name="Hitch T.C.A."/>
            <person name="Clavel T."/>
        </authorList>
    </citation>
    <scope>NUCLEOTIDE SEQUENCE [LARGE SCALE GENOMIC DNA]</scope>
    <source>
        <strain evidence="2 3">CLA-AA-H249</strain>
    </source>
</reference>
<evidence type="ECO:0000259" key="1">
    <source>
        <dbReference type="Pfam" id="PF08279"/>
    </source>
</evidence>
<name>A0ABV1IR29_9FIRM</name>
<evidence type="ECO:0000313" key="2">
    <source>
        <dbReference type="EMBL" id="MEQ2709674.1"/>
    </source>
</evidence>
<dbReference type="Pfam" id="PF08279">
    <property type="entry name" value="HTH_11"/>
    <property type="match status" value="1"/>
</dbReference>
<protein>
    <submittedName>
        <fullName evidence="2">HTH domain-containing protein</fullName>
    </submittedName>
</protein>
<dbReference type="RefSeq" id="WP_349110006.1">
    <property type="nucleotide sequence ID" value="NZ_JBBNIN010000001.1"/>
</dbReference>
<dbReference type="InterPro" id="IPR036388">
    <property type="entry name" value="WH-like_DNA-bd_sf"/>
</dbReference>
<sequence length="61" mass="7036">MNQRSTKIVQLLSKEKDEITVSGFAEYFQVSQKTIRNDLKEINEILDKNKKQKIDIKPGGV</sequence>
<dbReference type="Proteomes" id="UP001482154">
    <property type="component" value="Unassembled WGS sequence"/>
</dbReference>
<comment type="caution">
    <text evidence="2">The sequence shown here is derived from an EMBL/GenBank/DDBJ whole genome shotgun (WGS) entry which is preliminary data.</text>
</comment>
<dbReference type="InterPro" id="IPR036390">
    <property type="entry name" value="WH_DNA-bd_sf"/>
</dbReference>
<proteinExistence type="predicted"/>
<keyword evidence="3" id="KW-1185">Reference proteome</keyword>
<dbReference type="InterPro" id="IPR013196">
    <property type="entry name" value="HTH_11"/>
</dbReference>
<feature type="domain" description="Helix-turn-helix type 11" evidence="1">
    <location>
        <begin position="4"/>
        <end position="59"/>
    </location>
</feature>